<dbReference type="EMBL" id="QWET01000001">
    <property type="protein sequence ID" value="RIH66958.1"/>
    <property type="molecule type" value="Genomic_DNA"/>
</dbReference>
<comment type="cofactor">
    <cofactor evidence="1">
        <name>Zn(2+)</name>
        <dbReference type="ChEBI" id="CHEBI:29105"/>
    </cofactor>
</comment>
<dbReference type="OrthoDB" id="9801445at2"/>
<keyword evidence="3" id="KW-0378">Hydrolase</keyword>
<name>A0A399D733_9BACT</name>
<dbReference type="GO" id="GO:0016811">
    <property type="term" value="F:hydrolase activity, acting on carbon-nitrogen (but not peptide) bonds, in linear amides"/>
    <property type="evidence" value="ECO:0007669"/>
    <property type="project" value="TreeGrafter"/>
</dbReference>
<evidence type="ECO:0000256" key="2">
    <source>
        <dbReference type="ARBA" id="ARBA00022723"/>
    </source>
</evidence>
<keyword evidence="4" id="KW-0862">Zinc</keyword>
<keyword evidence="7" id="KW-1185">Reference proteome</keyword>
<dbReference type="AlphaFoldDB" id="A0A399D733"/>
<keyword evidence="2" id="KW-0479">Metal-binding</keyword>
<evidence type="ECO:0000256" key="5">
    <source>
        <dbReference type="ARBA" id="ARBA00024029"/>
    </source>
</evidence>
<dbReference type="GO" id="GO:0009231">
    <property type="term" value="P:riboflavin biosynthetic process"/>
    <property type="evidence" value="ECO:0007669"/>
    <property type="project" value="TreeGrafter"/>
</dbReference>
<dbReference type="Pfam" id="PF02633">
    <property type="entry name" value="Creatininase"/>
    <property type="match status" value="1"/>
</dbReference>
<evidence type="ECO:0000313" key="7">
    <source>
        <dbReference type="Proteomes" id="UP000266441"/>
    </source>
</evidence>
<evidence type="ECO:0000256" key="1">
    <source>
        <dbReference type="ARBA" id="ARBA00001947"/>
    </source>
</evidence>
<dbReference type="RefSeq" id="WP_119347984.1">
    <property type="nucleotide sequence ID" value="NZ_QWET01000001.1"/>
</dbReference>
<dbReference type="PANTHER" id="PTHR35005:SF1">
    <property type="entry name" value="2-AMINO-5-FORMYLAMINO-6-RIBOSYLAMINOPYRIMIDIN-4(3H)-ONE 5'-MONOPHOSPHATE DEFORMYLASE"/>
    <property type="match status" value="1"/>
</dbReference>
<accession>A0A399D733</accession>
<comment type="caution">
    <text evidence="6">The sequence shown here is derived from an EMBL/GenBank/DDBJ whole genome shotgun (WGS) entry which is preliminary data.</text>
</comment>
<dbReference type="GO" id="GO:0046872">
    <property type="term" value="F:metal ion binding"/>
    <property type="evidence" value="ECO:0007669"/>
    <property type="project" value="UniProtKB-KW"/>
</dbReference>
<reference evidence="6 7" key="1">
    <citation type="journal article" date="2015" name="Int. J. Syst. Evol. Microbiol.">
        <title>Mariniphaga sediminis sp. nov., isolated from coastal sediment.</title>
        <authorList>
            <person name="Wang F.Q."/>
            <person name="Shen Q.Y."/>
            <person name="Chen G.J."/>
            <person name="Du Z.J."/>
        </authorList>
    </citation>
    <scope>NUCLEOTIDE SEQUENCE [LARGE SCALE GENOMIC DNA]</scope>
    <source>
        <strain evidence="6 7">SY21</strain>
    </source>
</reference>
<organism evidence="6 7">
    <name type="scientific">Mariniphaga sediminis</name>
    <dbReference type="NCBI Taxonomy" id="1628158"/>
    <lineage>
        <taxon>Bacteria</taxon>
        <taxon>Pseudomonadati</taxon>
        <taxon>Bacteroidota</taxon>
        <taxon>Bacteroidia</taxon>
        <taxon>Marinilabiliales</taxon>
        <taxon>Prolixibacteraceae</taxon>
        <taxon>Mariniphaga</taxon>
    </lineage>
</organism>
<evidence type="ECO:0000256" key="4">
    <source>
        <dbReference type="ARBA" id="ARBA00022833"/>
    </source>
</evidence>
<sequence>MRYELMFPDQIREAIDKNTPVALALGVLEYHGEHLCPGVDTLVVQRALEMLEDDMELIVLPPFYYGAGSYAVAGPERKGGVHIDAETLNKFARQLFYNLLRIGFRNVYVFFHHQSENFVSGMPTDLAFRLAAKQEIFAFIENEKGDGWWGEDTASANYYEEHDSGTDPFSWIRVEPFMSGEAQKQWPIDHAGEQETSLMMAFAPDGVDMKRFDGKQWYAQSAVKANMDYANKAKAFILDDLKKRMSK</sequence>
<dbReference type="Proteomes" id="UP000266441">
    <property type="component" value="Unassembled WGS sequence"/>
</dbReference>
<dbReference type="Gene3D" id="3.40.50.10310">
    <property type="entry name" value="Creatininase"/>
    <property type="match status" value="1"/>
</dbReference>
<protein>
    <submittedName>
        <fullName evidence="6">Creatininase family protein</fullName>
    </submittedName>
</protein>
<dbReference type="PANTHER" id="PTHR35005">
    <property type="entry name" value="3-DEHYDRO-SCYLLO-INOSOSE HYDROLASE"/>
    <property type="match status" value="1"/>
</dbReference>
<evidence type="ECO:0000256" key="3">
    <source>
        <dbReference type="ARBA" id="ARBA00022801"/>
    </source>
</evidence>
<proteinExistence type="inferred from homology"/>
<gene>
    <name evidence="6" type="ORF">D1164_00560</name>
</gene>
<dbReference type="InterPro" id="IPR024087">
    <property type="entry name" value="Creatininase-like_sf"/>
</dbReference>
<dbReference type="SUPFAM" id="SSF102215">
    <property type="entry name" value="Creatininase"/>
    <property type="match status" value="1"/>
</dbReference>
<dbReference type="InterPro" id="IPR003785">
    <property type="entry name" value="Creatininase/forma_Hydrolase"/>
</dbReference>
<evidence type="ECO:0000313" key="6">
    <source>
        <dbReference type="EMBL" id="RIH66958.1"/>
    </source>
</evidence>
<comment type="similarity">
    <text evidence="5">Belongs to the creatininase superfamily.</text>
</comment>